<dbReference type="InterPro" id="IPR007110">
    <property type="entry name" value="Ig-like_dom"/>
</dbReference>
<feature type="transmembrane region" description="Helical" evidence="9">
    <location>
        <begin position="331"/>
        <end position="354"/>
    </location>
</feature>
<evidence type="ECO:0000256" key="1">
    <source>
        <dbReference type="ARBA" id="ARBA00004479"/>
    </source>
</evidence>
<dbReference type="EMBL" id="KK552422">
    <property type="protein sequence ID" value="KFP34177.1"/>
    <property type="molecule type" value="Genomic_DNA"/>
</dbReference>
<keyword evidence="2 9" id="KW-0812">Transmembrane</keyword>
<organism evidence="11 12">
    <name type="scientific">Colius striatus</name>
    <name type="common">Speckled mousebird</name>
    <dbReference type="NCBI Taxonomy" id="57412"/>
    <lineage>
        <taxon>Eukaryota</taxon>
        <taxon>Metazoa</taxon>
        <taxon>Chordata</taxon>
        <taxon>Craniata</taxon>
        <taxon>Vertebrata</taxon>
        <taxon>Euteleostomi</taxon>
        <taxon>Archelosauria</taxon>
        <taxon>Archosauria</taxon>
        <taxon>Dinosauria</taxon>
        <taxon>Saurischia</taxon>
        <taxon>Theropoda</taxon>
        <taxon>Coelurosauria</taxon>
        <taxon>Aves</taxon>
        <taxon>Neognathae</taxon>
        <taxon>Neoaves</taxon>
        <taxon>Telluraves</taxon>
        <taxon>Coraciimorphae</taxon>
        <taxon>Coliiformes</taxon>
        <taxon>Coliidae</taxon>
        <taxon>Colius</taxon>
    </lineage>
</organism>
<evidence type="ECO:0000256" key="3">
    <source>
        <dbReference type="ARBA" id="ARBA00022737"/>
    </source>
</evidence>
<keyword evidence="8" id="KW-0393">Immunoglobulin domain</keyword>
<evidence type="ECO:0000256" key="6">
    <source>
        <dbReference type="ARBA" id="ARBA00023157"/>
    </source>
</evidence>
<evidence type="ECO:0000256" key="8">
    <source>
        <dbReference type="ARBA" id="ARBA00023319"/>
    </source>
</evidence>
<evidence type="ECO:0000256" key="2">
    <source>
        <dbReference type="ARBA" id="ARBA00022692"/>
    </source>
</evidence>
<dbReference type="InterPro" id="IPR003598">
    <property type="entry name" value="Ig_sub2"/>
</dbReference>
<dbReference type="GO" id="GO:0005055">
    <property type="term" value="F:laminin receptor activity"/>
    <property type="evidence" value="ECO:0007669"/>
    <property type="project" value="TreeGrafter"/>
</dbReference>
<dbReference type="Proteomes" id="UP000053615">
    <property type="component" value="Unassembled WGS sequence"/>
</dbReference>
<dbReference type="InterPro" id="IPR051116">
    <property type="entry name" value="Surface_Rcpt/Adhesion_Mol"/>
</dbReference>
<dbReference type="Pfam" id="PF08205">
    <property type="entry name" value="C2-set_2"/>
    <property type="match status" value="1"/>
</dbReference>
<dbReference type="AlphaFoldDB" id="A0A091K9N2"/>
<comment type="subcellular location">
    <subcellularLocation>
        <location evidence="1">Membrane</location>
        <topology evidence="1">Single-pass type I membrane protein</topology>
    </subcellularLocation>
</comment>
<keyword evidence="4 9" id="KW-1133">Transmembrane helix</keyword>
<gene>
    <name evidence="11" type="ORF">N325_06570</name>
</gene>
<sequence>DARTFVCQVGVGSQDVAENRTDLRVYKIPETPEILAYSGGISVQSSEIPEIARCVSRNSFPPPSITWHKNEEQLQPDEKTVKVLATVTRESSGLYTVSSTLFAHVAREDANSLYHCTVHHWVRGQRRSVDSQRVNVTVFYPMQHVRLWVMPSSALVKEGDDVKLVCEADGNPPPVFSFYKRELEDNWQDLSSLVDSNSGVLNLPNVNKNSSGLYRCQTLDLDDMTQMEKDVELVVNWKPRIVAISSPLYVRQDEVVNLTCKAIAFPRPSVHWNINGTAHEYVENQHIASNLTVRVSHDLLRAGAMCRVSNALGVSEKHIQLLDQKTPESKGVIIVAIIVCILVVAVLGSVIYFLHKKGKIPCGRAGKQDM</sequence>
<dbReference type="SMART" id="SM00408">
    <property type="entry name" value="IGc2"/>
    <property type="match status" value="2"/>
</dbReference>
<keyword evidence="6" id="KW-1015">Disulfide bond</keyword>
<protein>
    <submittedName>
        <fullName evidence="11">Cell surface glycoprotein MUC18</fullName>
    </submittedName>
</protein>
<dbReference type="PANTHER" id="PTHR11973:SF18">
    <property type="entry name" value="CELL SURFACE GLYCOPROTEIN MUC18"/>
    <property type="match status" value="1"/>
</dbReference>
<evidence type="ECO:0000259" key="10">
    <source>
        <dbReference type="PROSITE" id="PS50835"/>
    </source>
</evidence>
<dbReference type="PROSITE" id="PS50835">
    <property type="entry name" value="IG_LIKE"/>
    <property type="match status" value="3"/>
</dbReference>
<evidence type="ECO:0000313" key="12">
    <source>
        <dbReference type="Proteomes" id="UP000053615"/>
    </source>
</evidence>
<feature type="non-terminal residue" evidence="11">
    <location>
        <position position="1"/>
    </location>
</feature>
<evidence type="ECO:0000256" key="4">
    <source>
        <dbReference type="ARBA" id="ARBA00022989"/>
    </source>
</evidence>
<feature type="domain" description="Ig-like" evidence="10">
    <location>
        <begin position="141"/>
        <end position="232"/>
    </location>
</feature>
<reference evidence="11 12" key="1">
    <citation type="submission" date="2014-04" db="EMBL/GenBank/DDBJ databases">
        <title>Genome evolution of avian class.</title>
        <authorList>
            <person name="Zhang G."/>
            <person name="Li C."/>
        </authorList>
    </citation>
    <scope>NUCLEOTIDE SEQUENCE [LARGE SCALE GENOMIC DNA]</scope>
    <source>
        <strain evidence="11">BGI_N325</strain>
    </source>
</reference>
<feature type="domain" description="Ig-like" evidence="10">
    <location>
        <begin position="32"/>
        <end position="135"/>
    </location>
</feature>
<feature type="non-terminal residue" evidence="11">
    <location>
        <position position="370"/>
    </location>
</feature>
<keyword evidence="12" id="KW-1185">Reference proteome</keyword>
<dbReference type="InterPro" id="IPR036179">
    <property type="entry name" value="Ig-like_dom_sf"/>
</dbReference>
<dbReference type="SMART" id="SM00409">
    <property type="entry name" value="IG"/>
    <property type="match status" value="2"/>
</dbReference>
<proteinExistence type="predicted"/>
<dbReference type="Pfam" id="PF13927">
    <property type="entry name" value="Ig_3"/>
    <property type="match status" value="2"/>
</dbReference>
<dbReference type="GO" id="GO:0005886">
    <property type="term" value="C:plasma membrane"/>
    <property type="evidence" value="ECO:0007669"/>
    <property type="project" value="TreeGrafter"/>
</dbReference>
<evidence type="ECO:0000256" key="9">
    <source>
        <dbReference type="SAM" id="Phobius"/>
    </source>
</evidence>
<name>A0A091K9N2_COLST</name>
<keyword evidence="7" id="KW-0325">Glycoprotein</keyword>
<evidence type="ECO:0000256" key="7">
    <source>
        <dbReference type="ARBA" id="ARBA00023180"/>
    </source>
</evidence>
<feature type="domain" description="Ig-like" evidence="10">
    <location>
        <begin position="239"/>
        <end position="320"/>
    </location>
</feature>
<dbReference type="InterPro" id="IPR013783">
    <property type="entry name" value="Ig-like_fold"/>
</dbReference>
<dbReference type="InterPro" id="IPR013162">
    <property type="entry name" value="CD80_C2-set"/>
</dbReference>
<keyword evidence="3" id="KW-0677">Repeat</keyword>
<evidence type="ECO:0000256" key="5">
    <source>
        <dbReference type="ARBA" id="ARBA00023136"/>
    </source>
</evidence>
<dbReference type="InterPro" id="IPR003599">
    <property type="entry name" value="Ig_sub"/>
</dbReference>
<keyword evidence="5 9" id="KW-0472">Membrane</keyword>
<dbReference type="PANTHER" id="PTHR11973">
    <property type="entry name" value="CELL SURFACE GLYCOPROTEIN MUC18-RELATED"/>
    <property type="match status" value="1"/>
</dbReference>
<dbReference type="Gene3D" id="2.60.40.10">
    <property type="entry name" value="Immunoglobulins"/>
    <property type="match status" value="3"/>
</dbReference>
<evidence type="ECO:0000313" key="11">
    <source>
        <dbReference type="EMBL" id="KFP34177.1"/>
    </source>
</evidence>
<dbReference type="SUPFAM" id="SSF48726">
    <property type="entry name" value="Immunoglobulin"/>
    <property type="match status" value="3"/>
</dbReference>
<accession>A0A091K9N2</accession>